<name>A0ABS7ZA31_9MICO</name>
<keyword evidence="3" id="KW-1185">Reference proteome</keyword>
<dbReference type="InterPro" id="IPR012349">
    <property type="entry name" value="Split_barrel_FMN-bd"/>
</dbReference>
<evidence type="ECO:0000313" key="3">
    <source>
        <dbReference type="Proteomes" id="UP001319870"/>
    </source>
</evidence>
<proteinExistence type="predicted"/>
<protein>
    <submittedName>
        <fullName evidence="2">Pyridoxamine 5'-phosphate oxidase family protein</fullName>
    </submittedName>
</protein>
<gene>
    <name evidence="2" type="ORF">LEP48_00955</name>
</gene>
<feature type="compositionally biased region" description="Polar residues" evidence="1">
    <location>
        <begin position="1"/>
        <end position="11"/>
    </location>
</feature>
<dbReference type="Proteomes" id="UP001319870">
    <property type="component" value="Unassembled WGS sequence"/>
</dbReference>
<evidence type="ECO:0000256" key="1">
    <source>
        <dbReference type="SAM" id="MobiDB-lite"/>
    </source>
</evidence>
<accession>A0ABS7ZA31</accession>
<evidence type="ECO:0000313" key="2">
    <source>
        <dbReference type="EMBL" id="MCA5891918.1"/>
    </source>
</evidence>
<organism evidence="2 3">
    <name type="scientific">Isoptericola luteus</name>
    <dbReference type="NCBI Taxonomy" id="2879484"/>
    <lineage>
        <taxon>Bacteria</taxon>
        <taxon>Bacillati</taxon>
        <taxon>Actinomycetota</taxon>
        <taxon>Actinomycetes</taxon>
        <taxon>Micrococcales</taxon>
        <taxon>Promicromonosporaceae</taxon>
        <taxon>Isoptericola</taxon>
    </lineage>
</organism>
<dbReference type="RefSeq" id="WP_225563642.1">
    <property type="nucleotide sequence ID" value="NZ_JAIXCQ010000001.1"/>
</dbReference>
<reference evidence="2 3" key="1">
    <citation type="submission" date="2021-09" db="EMBL/GenBank/DDBJ databases">
        <title>Isoptericola luteus sp. nov., a novel bacterium isolated from Harbin, the capital city of Heilongjiang province.</title>
        <authorList>
            <person name="Li J."/>
        </authorList>
    </citation>
    <scope>NUCLEOTIDE SEQUENCE [LARGE SCALE GENOMIC DNA]</scope>
    <source>
        <strain evidence="2 3">NEAU-Y5</strain>
    </source>
</reference>
<dbReference type="Gene3D" id="2.30.110.10">
    <property type="entry name" value="Electron Transport, Fmn-binding Protein, Chain A"/>
    <property type="match status" value="1"/>
</dbReference>
<dbReference type="InterPro" id="IPR024747">
    <property type="entry name" value="Pyridox_Oxase-rel"/>
</dbReference>
<sequence>MSNHSTQTTAPSMRVGRKPQRQTDDPAVLDEILADGYVAHVAMVRDGLPVVLPYLYGVGDLGDGLGRRLLLHGSTGGGLFLDAGDDGVPVSVGITHLDGLVYARSLNDSSANYRSAMVFGRATVVPRELRTRALWCVGDHLMPGRREEVREMSPKEVASTQVLQVPLDTVSVKVRSAGAGESHDDGEDHGVWAGVVPLRVVAGAPEPSLLSTATRVSPSVLALAARRSAVSAGRPAEAAPQVLGRRA</sequence>
<dbReference type="Pfam" id="PF12900">
    <property type="entry name" value="Pyridox_ox_2"/>
    <property type="match status" value="1"/>
</dbReference>
<dbReference type="EMBL" id="JAIXCQ010000001">
    <property type="protein sequence ID" value="MCA5891918.1"/>
    <property type="molecule type" value="Genomic_DNA"/>
</dbReference>
<dbReference type="SUPFAM" id="SSF50475">
    <property type="entry name" value="FMN-binding split barrel"/>
    <property type="match status" value="1"/>
</dbReference>
<dbReference type="PANTHER" id="PTHR34071">
    <property type="entry name" value="5-NITROIMIDAZOLE ANTIBIOTICS RESISTANCE PROTEIN, NIMA-FAMILY-RELATED PROTEIN-RELATED"/>
    <property type="match status" value="1"/>
</dbReference>
<feature type="region of interest" description="Disordered" evidence="1">
    <location>
        <begin position="1"/>
        <end position="24"/>
    </location>
</feature>
<dbReference type="PANTHER" id="PTHR34071:SF2">
    <property type="entry name" value="FLAVIN-NUCLEOTIDE-BINDING PROTEIN"/>
    <property type="match status" value="1"/>
</dbReference>
<comment type="caution">
    <text evidence="2">The sequence shown here is derived from an EMBL/GenBank/DDBJ whole genome shotgun (WGS) entry which is preliminary data.</text>
</comment>